<dbReference type="Proteomes" id="UP000187148">
    <property type="component" value="Chromosome"/>
</dbReference>
<evidence type="ECO:0000256" key="3">
    <source>
        <dbReference type="ARBA" id="ARBA00022777"/>
    </source>
</evidence>
<sequence length="442" mass="49229">MPLLSDSLLQGPRTAADLRSTLKISQATFSRLTASEPHILQFGKARATRYALLRPVRGIELFPLWRIDENGRACKWGELRPCWPQGSCLVSMEDGSWQWFDGIPWYLTDLRPQGFLGRAWGRNIAQQFELPEDIRLWQEEDVLFALAMSANEQSGGWLIGEAGYQKWIAASPPAAITEDEKLNCYAELAFQALQGEIIGSSAGGEQPKFMCYAQTGPEYAHRLVKFTAPQTTEAAVRWGDLLIAESLALAALANARIESTHAVALMGENRQVFLETRRFDCVGTEGRRAIVSLESLQSEFVSSPGAWPKVVAELVKQRQTDAESLTLTEQIWAFGRLIANSDMHAGNLSFFLSTPPMKLTPVYDMLPMAFAPATAGMMRQEAVDLVVDTQVKKEAWDVAIPLANQFWQAVADDIRISDGFRRIARDMRGKVEQAARSVDRMA</sequence>
<dbReference type="PANTHER" id="PTHR37419:SF8">
    <property type="entry name" value="TOXIN YJJJ"/>
    <property type="match status" value="1"/>
</dbReference>
<dbReference type="InterPro" id="IPR012893">
    <property type="entry name" value="HipA-like_C"/>
</dbReference>
<proteinExistence type="inferred from homology"/>
<dbReference type="NCBIfam" id="NF007297">
    <property type="entry name" value="PRK09775.1"/>
    <property type="match status" value="1"/>
</dbReference>
<evidence type="ECO:0000256" key="2">
    <source>
        <dbReference type="ARBA" id="ARBA00022679"/>
    </source>
</evidence>
<name>A0A807LBP0_9ENTR</name>
<dbReference type="PANTHER" id="PTHR37419">
    <property type="entry name" value="SERINE/THREONINE-PROTEIN KINASE TOXIN HIPA"/>
    <property type="match status" value="1"/>
</dbReference>
<reference evidence="5 6" key="1">
    <citation type="submission" date="2017-01" db="EMBL/GenBank/DDBJ databases">
        <authorList>
            <person name="Cao J.-M."/>
        </authorList>
    </citation>
    <scope>NUCLEOTIDE SEQUENCE [LARGE SCALE GENOMIC DNA]</scope>
    <source>
        <strain evidence="5 6">888-76</strain>
    </source>
</reference>
<keyword evidence="6" id="KW-1185">Reference proteome</keyword>
<gene>
    <name evidence="5" type="ORF">BWI95_02300</name>
</gene>
<evidence type="ECO:0000256" key="1">
    <source>
        <dbReference type="ARBA" id="ARBA00010164"/>
    </source>
</evidence>
<dbReference type="AlphaFoldDB" id="A0A807LBP0"/>
<evidence type="ECO:0000259" key="4">
    <source>
        <dbReference type="Pfam" id="PF07804"/>
    </source>
</evidence>
<dbReference type="GO" id="GO:0005829">
    <property type="term" value="C:cytosol"/>
    <property type="evidence" value="ECO:0007669"/>
    <property type="project" value="TreeGrafter"/>
</dbReference>
<comment type="similarity">
    <text evidence="1">Belongs to the HipA Ser/Thr kinase family.</text>
</comment>
<dbReference type="RefSeq" id="WP_076768936.1">
    <property type="nucleotide sequence ID" value="NZ_CP019445.1"/>
</dbReference>
<organism evidence="5 6">
    <name type="scientific">Kosakonia cowanii JCM 10956 = DSM 18146</name>
    <dbReference type="NCBI Taxonomy" id="1300165"/>
    <lineage>
        <taxon>Bacteria</taxon>
        <taxon>Pseudomonadati</taxon>
        <taxon>Pseudomonadota</taxon>
        <taxon>Gammaproteobacteria</taxon>
        <taxon>Enterobacterales</taxon>
        <taxon>Enterobacteriaceae</taxon>
        <taxon>Kosakonia</taxon>
    </lineage>
</organism>
<protein>
    <submittedName>
        <fullName evidence="5">Transcriptional regulator</fullName>
    </submittedName>
</protein>
<dbReference type="KEGG" id="kco:BWI95_02300"/>
<dbReference type="Pfam" id="PF07804">
    <property type="entry name" value="HipA_C"/>
    <property type="match status" value="1"/>
</dbReference>
<keyword evidence="2" id="KW-0808">Transferase</keyword>
<dbReference type="EMBL" id="CP019445">
    <property type="protein sequence ID" value="APZ03986.1"/>
    <property type="molecule type" value="Genomic_DNA"/>
</dbReference>
<evidence type="ECO:0000313" key="5">
    <source>
        <dbReference type="EMBL" id="APZ03986.1"/>
    </source>
</evidence>
<dbReference type="GO" id="GO:0004674">
    <property type="term" value="F:protein serine/threonine kinase activity"/>
    <property type="evidence" value="ECO:0007669"/>
    <property type="project" value="TreeGrafter"/>
</dbReference>
<keyword evidence="3" id="KW-0418">Kinase</keyword>
<feature type="domain" description="HipA-like C-terminal" evidence="4">
    <location>
        <begin position="200"/>
        <end position="434"/>
    </location>
</feature>
<accession>A0A807LBP0</accession>
<evidence type="ECO:0000313" key="6">
    <source>
        <dbReference type="Proteomes" id="UP000187148"/>
    </source>
</evidence>
<dbReference type="InterPro" id="IPR052028">
    <property type="entry name" value="HipA_Ser/Thr_kinase"/>
</dbReference>